<dbReference type="PANTHER" id="PTHR33361:SF2">
    <property type="entry name" value="DUF885 DOMAIN-CONTAINING PROTEIN"/>
    <property type="match status" value="1"/>
</dbReference>
<organism evidence="1 2">
    <name type="scientific">Silvimonas amylolytica</name>
    <dbReference type="NCBI Taxonomy" id="449663"/>
    <lineage>
        <taxon>Bacteria</taxon>
        <taxon>Pseudomonadati</taxon>
        <taxon>Pseudomonadota</taxon>
        <taxon>Betaproteobacteria</taxon>
        <taxon>Neisseriales</taxon>
        <taxon>Chitinibacteraceae</taxon>
        <taxon>Silvimonas</taxon>
    </lineage>
</organism>
<keyword evidence="2" id="KW-1185">Reference proteome</keyword>
<dbReference type="Pfam" id="PF05960">
    <property type="entry name" value="DUF885"/>
    <property type="match status" value="1"/>
</dbReference>
<accession>A0ABQ2PK27</accession>
<dbReference type="EMBL" id="BMLY01000002">
    <property type="protein sequence ID" value="GGP25962.1"/>
    <property type="molecule type" value="Genomic_DNA"/>
</dbReference>
<evidence type="ECO:0000313" key="1">
    <source>
        <dbReference type="EMBL" id="GGP25962.1"/>
    </source>
</evidence>
<evidence type="ECO:0008006" key="3">
    <source>
        <dbReference type="Google" id="ProtNLM"/>
    </source>
</evidence>
<comment type="caution">
    <text evidence="1">The sequence shown here is derived from an EMBL/GenBank/DDBJ whole genome shotgun (WGS) entry which is preliminary data.</text>
</comment>
<dbReference type="PANTHER" id="PTHR33361">
    <property type="entry name" value="GLR0591 PROTEIN"/>
    <property type="match status" value="1"/>
</dbReference>
<name>A0ABQ2PK27_9NEIS</name>
<sequence>MTGIYQVPAFYFFYPETSMPKRPSALLLALAFAAPVVFAGSPPAWVTRSNQFAQPILHAQGVFDPESASSSGDEEFDTQVADLRPGLYEREQADAARLTKRLKASRAAEHDPKVQEDLDILIHSVQAQATTLKLNHQYLLQYINVPQIAYYGLDGLLEPRNKPERQAHALVRLKRYAGLEPGYRPLTDLARERTEEDLKRSGLTGPYVEDIKTQLSNIDTMIDGMRDDFTRAGIKGWEQPLAVFSQQLRDYGNWARTTLVPHARQEARPPEAIYADNLRMYGVEIGPDELIQRAGADFLEVQGQMQAVADKIAAERHFSSSNYRDVIRELKKQVITPDQMLPHYRQRLGQIEAIIREQHLVTLPNRAANIRMATDAEAASIGSPFMSPPRLIGNTGEYGEFVIVAQNPHAKSDAKMDDDSFEAASWTLTAHEARPGHELQFSSMVENGTSIARAIFAENSANVEGWAVYCEATIEPYMPLDGQLISLDARLMRVARAFLDPMINTGRITPARAKQVLMDDLVLSEPLAQSEIDRYAFNSPGQATAYYYGYTQLRSLLTQTRLLLGPQFNLQAFNDFVVSQGLLPPELMRKAVLESFVPTQLAAGGASNKNASK</sequence>
<reference evidence="2" key="1">
    <citation type="journal article" date="2019" name="Int. J. Syst. Evol. Microbiol.">
        <title>The Global Catalogue of Microorganisms (GCM) 10K type strain sequencing project: providing services to taxonomists for standard genome sequencing and annotation.</title>
        <authorList>
            <consortium name="The Broad Institute Genomics Platform"/>
            <consortium name="The Broad Institute Genome Sequencing Center for Infectious Disease"/>
            <person name="Wu L."/>
            <person name="Ma J."/>
        </authorList>
    </citation>
    <scope>NUCLEOTIDE SEQUENCE [LARGE SCALE GENOMIC DNA]</scope>
    <source>
        <strain evidence="2">CGMCC 1.8860</strain>
    </source>
</reference>
<protein>
    <recommendedName>
        <fullName evidence="3">DUF885 domain-containing protein</fullName>
    </recommendedName>
</protein>
<proteinExistence type="predicted"/>
<evidence type="ECO:0000313" key="2">
    <source>
        <dbReference type="Proteomes" id="UP000621859"/>
    </source>
</evidence>
<gene>
    <name evidence="1" type="ORF">GCM10010971_17810</name>
</gene>
<dbReference type="Proteomes" id="UP000621859">
    <property type="component" value="Unassembled WGS sequence"/>
</dbReference>
<dbReference type="InterPro" id="IPR010281">
    <property type="entry name" value="DUF885"/>
</dbReference>